<dbReference type="AlphaFoldDB" id="A0A4V3X877"/>
<evidence type="ECO:0000313" key="1">
    <source>
        <dbReference type="EMBL" id="THG89212.1"/>
    </source>
</evidence>
<evidence type="ECO:0000313" key="2">
    <source>
        <dbReference type="Proteomes" id="UP000297014"/>
    </source>
</evidence>
<organism evidence="1 2">
    <name type="scientific">Alkalihalobacillus alcalophilus ATCC 27647 = CGMCC 1.3604</name>
    <dbReference type="NCBI Taxonomy" id="1218173"/>
    <lineage>
        <taxon>Bacteria</taxon>
        <taxon>Bacillati</taxon>
        <taxon>Bacillota</taxon>
        <taxon>Bacilli</taxon>
        <taxon>Bacillales</taxon>
        <taxon>Bacillaceae</taxon>
        <taxon>Alkalihalobacillus</taxon>
    </lineage>
</organism>
<name>A0A4V3X877_ALKAL</name>
<reference evidence="1 2" key="1">
    <citation type="submission" date="2014-01" db="EMBL/GenBank/DDBJ databases">
        <title>Draft genome sequencing of Bacillus alcalophilus CGMCC 1.3604.</title>
        <authorList>
            <person name="Yang J."/>
            <person name="Diao L."/>
            <person name="Yang S."/>
        </authorList>
    </citation>
    <scope>NUCLEOTIDE SEQUENCE [LARGE SCALE GENOMIC DNA]</scope>
    <source>
        <strain evidence="1 2">CGMCC 1.3604</strain>
    </source>
</reference>
<gene>
    <name evidence="1" type="ORF">AJ85_19065</name>
</gene>
<dbReference type="Proteomes" id="UP000297014">
    <property type="component" value="Unassembled WGS sequence"/>
</dbReference>
<proteinExistence type="predicted"/>
<comment type="caution">
    <text evidence="1">The sequence shown here is derived from an EMBL/GenBank/DDBJ whole genome shotgun (WGS) entry which is preliminary data.</text>
</comment>
<sequence length="137" mass="15826">MFMFLILSGCSDDKGENYQYLFAGEGEFWQADYLYEGAEIFGEENGITVYSNKYRDKFILTFKGTTEDIQPLKKIEFSFDTSLHGSSSAREFDRPPNNLTFTMDGGGDGMKLNEDEVIQVNVKWNEFEESFELVKRE</sequence>
<protein>
    <submittedName>
        <fullName evidence="1">Uncharacterized protein</fullName>
    </submittedName>
</protein>
<dbReference type="EMBL" id="JALP01000255">
    <property type="protein sequence ID" value="THG89212.1"/>
    <property type="molecule type" value="Genomic_DNA"/>
</dbReference>
<accession>A0A4V3X877</accession>